<evidence type="ECO:0000256" key="1">
    <source>
        <dbReference type="ARBA" id="ARBA00001541"/>
    </source>
</evidence>
<evidence type="ECO:0000256" key="4">
    <source>
        <dbReference type="ARBA" id="ARBA00022679"/>
    </source>
</evidence>
<protein>
    <recommendedName>
        <fullName evidence="2">protein-glutamate O-methyltransferase</fullName>
        <ecNumber evidence="2">2.1.1.80</ecNumber>
    </recommendedName>
</protein>
<dbReference type="Gene3D" id="3.40.50.150">
    <property type="entry name" value="Vaccinia Virus protein VP39"/>
    <property type="match status" value="1"/>
</dbReference>
<dbReference type="PANTHER" id="PTHR24422">
    <property type="entry name" value="CHEMOTAXIS PROTEIN METHYLTRANSFERASE"/>
    <property type="match status" value="1"/>
</dbReference>
<evidence type="ECO:0000313" key="7">
    <source>
        <dbReference type="EMBL" id="CUS42776.1"/>
    </source>
</evidence>
<gene>
    <name evidence="7" type="ORF">MGWOODY_Tha1154</name>
</gene>
<dbReference type="PRINTS" id="PR00996">
    <property type="entry name" value="CHERMTFRASE"/>
</dbReference>
<comment type="catalytic activity">
    <reaction evidence="1">
        <text>L-glutamyl-[protein] + S-adenosyl-L-methionine = [protein]-L-glutamate 5-O-methyl ester + S-adenosyl-L-homocysteine</text>
        <dbReference type="Rhea" id="RHEA:24452"/>
        <dbReference type="Rhea" id="RHEA-COMP:10208"/>
        <dbReference type="Rhea" id="RHEA-COMP:10311"/>
        <dbReference type="ChEBI" id="CHEBI:29973"/>
        <dbReference type="ChEBI" id="CHEBI:57856"/>
        <dbReference type="ChEBI" id="CHEBI:59789"/>
        <dbReference type="ChEBI" id="CHEBI:82795"/>
        <dbReference type="EC" id="2.1.1.80"/>
    </reaction>
</comment>
<dbReference type="Gene3D" id="1.10.155.10">
    <property type="entry name" value="Chemotaxis receptor methyltransferase CheR, N-terminal domain"/>
    <property type="match status" value="1"/>
</dbReference>
<dbReference type="SUPFAM" id="SSF53335">
    <property type="entry name" value="S-adenosyl-L-methionine-dependent methyltransferases"/>
    <property type="match status" value="1"/>
</dbReference>
<dbReference type="GO" id="GO:0032259">
    <property type="term" value="P:methylation"/>
    <property type="evidence" value="ECO:0007669"/>
    <property type="project" value="UniProtKB-KW"/>
</dbReference>
<dbReference type="SUPFAM" id="SSF47757">
    <property type="entry name" value="Chemotaxis receptor methyltransferase CheR, N-terminal domain"/>
    <property type="match status" value="1"/>
</dbReference>
<evidence type="ECO:0000259" key="6">
    <source>
        <dbReference type="PROSITE" id="PS50123"/>
    </source>
</evidence>
<keyword evidence="4 7" id="KW-0808">Transferase</keyword>
<dbReference type="InterPro" id="IPR022642">
    <property type="entry name" value="CheR_C"/>
</dbReference>
<dbReference type="Pfam" id="PF03705">
    <property type="entry name" value="CheR_N"/>
    <property type="match status" value="1"/>
</dbReference>
<dbReference type="InterPro" id="IPR000780">
    <property type="entry name" value="CheR_MeTrfase"/>
</dbReference>
<dbReference type="InterPro" id="IPR050903">
    <property type="entry name" value="Bact_Chemotaxis_MeTrfase"/>
</dbReference>
<dbReference type="CDD" id="cd02440">
    <property type="entry name" value="AdoMet_MTases"/>
    <property type="match status" value="1"/>
</dbReference>
<accession>A0A170PMG8</accession>
<dbReference type="InterPro" id="IPR022641">
    <property type="entry name" value="CheR_N"/>
</dbReference>
<evidence type="ECO:0000256" key="5">
    <source>
        <dbReference type="ARBA" id="ARBA00022691"/>
    </source>
</evidence>
<dbReference type="EMBL" id="CZQC01000070">
    <property type="protein sequence ID" value="CUS42776.1"/>
    <property type="molecule type" value="Genomic_DNA"/>
</dbReference>
<sequence>MNQPLRTIGLSTVPELDDHQFVRWQALLEERTGMCMPIQRRSFLQTSLGLRMLEVGCRDYDAYYQMLLDGPAGVMEWSVLVDRLTVQETRFFRDPDALALVEEYLQTHAPGLQQSGQTVGLWSVGCSSGEEAYSLSMLAERLLEPFGGRYAVTGTDISTIVLRKARAGVYSIRALERIPELYRDHVIAGQNAKKFQIAERLRERCCFSQVNILNLKSCPLQSQHIIYCQNVLIYFRRWRRREILDALAQRLAPGGLLVIGLGEMVDWQHPLLEQVHSSRVSAFVRKQSNSSWESARR</sequence>
<dbReference type="SMART" id="SM00138">
    <property type="entry name" value="MeTrc"/>
    <property type="match status" value="1"/>
</dbReference>
<dbReference type="InterPro" id="IPR036804">
    <property type="entry name" value="CheR_N_sf"/>
</dbReference>
<evidence type="ECO:0000256" key="2">
    <source>
        <dbReference type="ARBA" id="ARBA00012534"/>
    </source>
</evidence>
<dbReference type="PROSITE" id="PS50123">
    <property type="entry name" value="CHER"/>
    <property type="match status" value="1"/>
</dbReference>
<dbReference type="EC" id="2.1.1.80" evidence="2"/>
<dbReference type="PANTHER" id="PTHR24422:SF19">
    <property type="entry name" value="CHEMOTAXIS PROTEIN METHYLTRANSFERASE"/>
    <property type="match status" value="1"/>
</dbReference>
<proteinExistence type="predicted"/>
<reference evidence="7" key="1">
    <citation type="submission" date="2015-10" db="EMBL/GenBank/DDBJ databases">
        <authorList>
            <person name="Gilbert D.G."/>
        </authorList>
    </citation>
    <scope>NUCLEOTIDE SEQUENCE</scope>
</reference>
<organism evidence="7">
    <name type="scientific">hydrothermal vent metagenome</name>
    <dbReference type="NCBI Taxonomy" id="652676"/>
    <lineage>
        <taxon>unclassified sequences</taxon>
        <taxon>metagenomes</taxon>
        <taxon>ecological metagenomes</taxon>
    </lineage>
</organism>
<dbReference type="AlphaFoldDB" id="A0A170PMG8"/>
<dbReference type="GO" id="GO:0008983">
    <property type="term" value="F:protein-glutamate O-methyltransferase activity"/>
    <property type="evidence" value="ECO:0007669"/>
    <property type="project" value="UniProtKB-EC"/>
</dbReference>
<name>A0A170PMG8_9ZZZZ</name>
<keyword evidence="3 7" id="KW-0489">Methyltransferase</keyword>
<dbReference type="Pfam" id="PF01739">
    <property type="entry name" value="CheR"/>
    <property type="match status" value="1"/>
</dbReference>
<feature type="domain" description="CheR-type methyltransferase" evidence="6">
    <location>
        <begin position="9"/>
        <end position="288"/>
    </location>
</feature>
<evidence type="ECO:0000256" key="3">
    <source>
        <dbReference type="ARBA" id="ARBA00022603"/>
    </source>
</evidence>
<keyword evidence="5" id="KW-0949">S-adenosyl-L-methionine</keyword>
<dbReference type="InterPro" id="IPR029063">
    <property type="entry name" value="SAM-dependent_MTases_sf"/>
</dbReference>